<name>A0A4Y2E6L5_ARAVE</name>
<feature type="domain" description="Cation-transporting P-type ATPase N-terminal" evidence="3">
    <location>
        <begin position="66"/>
        <end position="125"/>
    </location>
</feature>
<evidence type="ECO:0000256" key="1">
    <source>
        <dbReference type="ARBA" id="ARBA00004127"/>
    </source>
</evidence>
<comment type="caution">
    <text evidence="4">The sequence shown here is derived from an EMBL/GenBank/DDBJ whole genome shotgun (WGS) entry which is preliminary data.</text>
</comment>
<sequence length="159" mass="17198">MNDRYDSSDTEVSDQIAITGTKTQLLPTEVRIVIGMGNSSPHHYYIHLERENPLIYPAASLPRTGGAPSLSGSASDLARRREVFGANSIPPKPPKTFLQLVWEALQDVTLIILQVAALVSLGLSFYESPADEDTKGRQPYTLLLTTLSSALSTSGSGLR</sequence>
<dbReference type="PANTHER" id="PTHR24093">
    <property type="entry name" value="CATION TRANSPORTING ATPASE"/>
    <property type="match status" value="1"/>
</dbReference>
<dbReference type="GO" id="GO:0005886">
    <property type="term" value="C:plasma membrane"/>
    <property type="evidence" value="ECO:0007669"/>
    <property type="project" value="TreeGrafter"/>
</dbReference>
<dbReference type="Proteomes" id="UP000499080">
    <property type="component" value="Unassembled WGS sequence"/>
</dbReference>
<dbReference type="Pfam" id="PF00690">
    <property type="entry name" value="Cation_ATPase_N"/>
    <property type="match status" value="1"/>
</dbReference>
<dbReference type="GO" id="GO:0012505">
    <property type="term" value="C:endomembrane system"/>
    <property type="evidence" value="ECO:0007669"/>
    <property type="project" value="UniProtKB-SubCell"/>
</dbReference>
<dbReference type="EMBL" id="BGPR01000498">
    <property type="protein sequence ID" value="GBM23435.1"/>
    <property type="molecule type" value="Genomic_DNA"/>
</dbReference>
<proteinExistence type="predicted"/>
<dbReference type="InterPro" id="IPR023298">
    <property type="entry name" value="ATPase_P-typ_TM_dom_sf"/>
</dbReference>
<evidence type="ECO:0000259" key="3">
    <source>
        <dbReference type="SMART" id="SM00831"/>
    </source>
</evidence>
<dbReference type="Gene3D" id="2.70.150.10">
    <property type="entry name" value="Calcium-transporting ATPase, cytoplasmic transduction domain A"/>
    <property type="match status" value="1"/>
</dbReference>
<keyword evidence="2" id="KW-0460">Magnesium</keyword>
<dbReference type="AlphaFoldDB" id="A0A4Y2E6L5"/>
<keyword evidence="5" id="KW-1185">Reference proteome</keyword>
<reference evidence="4 5" key="1">
    <citation type="journal article" date="2019" name="Sci. Rep.">
        <title>Orb-weaving spider Araneus ventricosus genome elucidates the spidroin gene catalogue.</title>
        <authorList>
            <person name="Kono N."/>
            <person name="Nakamura H."/>
            <person name="Ohtoshi R."/>
            <person name="Moran D.A.P."/>
            <person name="Shinohara A."/>
            <person name="Yoshida Y."/>
            <person name="Fujiwara M."/>
            <person name="Mori M."/>
            <person name="Tomita M."/>
            <person name="Arakawa K."/>
        </authorList>
    </citation>
    <scope>NUCLEOTIDE SEQUENCE [LARGE SCALE GENOMIC DNA]</scope>
</reference>
<comment type="subcellular location">
    <subcellularLocation>
        <location evidence="1">Endomembrane system</location>
        <topology evidence="1">Multi-pass membrane protein</topology>
    </subcellularLocation>
</comment>
<dbReference type="OrthoDB" id="6503417at2759"/>
<protein>
    <submittedName>
        <fullName evidence="4">Plasma membrane calcium-transporting ATPase 2</fullName>
    </submittedName>
</protein>
<dbReference type="GO" id="GO:0051480">
    <property type="term" value="P:regulation of cytosolic calcium ion concentration"/>
    <property type="evidence" value="ECO:0007669"/>
    <property type="project" value="TreeGrafter"/>
</dbReference>
<evidence type="ECO:0000313" key="5">
    <source>
        <dbReference type="Proteomes" id="UP000499080"/>
    </source>
</evidence>
<accession>A0A4Y2E6L5</accession>
<dbReference type="SUPFAM" id="SSF81665">
    <property type="entry name" value="Calcium ATPase, transmembrane domain M"/>
    <property type="match status" value="1"/>
</dbReference>
<dbReference type="InterPro" id="IPR004014">
    <property type="entry name" value="ATPase_P-typ_cation-transptr_N"/>
</dbReference>
<organism evidence="4 5">
    <name type="scientific">Araneus ventricosus</name>
    <name type="common">Orbweaver spider</name>
    <name type="synonym">Epeira ventricosa</name>
    <dbReference type="NCBI Taxonomy" id="182803"/>
    <lineage>
        <taxon>Eukaryota</taxon>
        <taxon>Metazoa</taxon>
        <taxon>Ecdysozoa</taxon>
        <taxon>Arthropoda</taxon>
        <taxon>Chelicerata</taxon>
        <taxon>Arachnida</taxon>
        <taxon>Araneae</taxon>
        <taxon>Araneomorphae</taxon>
        <taxon>Entelegynae</taxon>
        <taxon>Araneoidea</taxon>
        <taxon>Araneidae</taxon>
        <taxon>Araneus</taxon>
    </lineage>
</organism>
<dbReference type="PANTHER" id="PTHR24093:SF369">
    <property type="entry name" value="CALCIUM-TRANSPORTING ATPASE"/>
    <property type="match status" value="1"/>
</dbReference>
<evidence type="ECO:0000313" key="4">
    <source>
        <dbReference type="EMBL" id="GBM23435.1"/>
    </source>
</evidence>
<evidence type="ECO:0000256" key="2">
    <source>
        <dbReference type="ARBA" id="ARBA00022842"/>
    </source>
</evidence>
<gene>
    <name evidence="4" type="primary">atp2b2</name>
    <name evidence="4" type="ORF">AVEN_181559_1</name>
</gene>
<dbReference type="SMART" id="SM00831">
    <property type="entry name" value="Cation_ATPase_N"/>
    <property type="match status" value="1"/>
</dbReference>
<dbReference type="Gene3D" id="1.20.1110.10">
    <property type="entry name" value="Calcium-transporting ATPase, transmembrane domain"/>
    <property type="match status" value="1"/>
</dbReference>
<dbReference type="GO" id="GO:0005388">
    <property type="term" value="F:P-type calcium transporter activity"/>
    <property type="evidence" value="ECO:0007669"/>
    <property type="project" value="TreeGrafter"/>
</dbReference>